<protein>
    <submittedName>
        <fullName evidence="1">Uncharacterized protein</fullName>
    </submittedName>
</protein>
<dbReference type="Proteomes" id="UP000245626">
    <property type="component" value="Unassembled WGS sequence"/>
</dbReference>
<evidence type="ECO:0000313" key="1">
    <source>
        <dbReference type="EMBL" id="PWN54020.1"/>
    </source>
</evidence>
<keyword evidence="2" id="KW-1185">Reference proteome</keyword>
<accession>A0ACD0P7C3</accession>
<dbReference type="EMBL" id="KZ819700">
    <property type="protein sequence ID" value="PWN54020.1"/>
    <property type="molecule type" value="Genomic_DNA"/>
</dbReference>
<reference evidence="1 2" key="1">
    <citation type="journal article" date="2018" name="Mol. Biol. Evol.">
        <title>Broad Genomic Sampling Reveals a Smut Pathogenic Ancestry of the Fungal Clade Ustilaginomycotina.</title>
        <authorList>
            <person name="Kijpornyongpan T."/>
            <person name="Mondo S.J."/>
            <person name="Barry K."/>
            <person name="Sandor L."/>
            <person name="Lee J."/>
            <person name="Lipzen A."/>
            <person name="Pangilinan J."/>
            <person name="LaButti K."/>
            <person name="Hainaut M."/>
            <person name="Henrissat B."/>
            <person name="Grigoriev I.V."/>
            <person name="Spatafora J.W."/>
            <person name="Aime M.C."/>
        </authorList>
    </citation>
    <scope>NUCLEOTIDE SEQUENCE [LARGE SCALE GENOMIC DNA]</scope>
    <source>
        <strain evidence="1 2">SA 807</strain>
    </source>
</reference>
<gene>
    <name evidence="1" type="ORF">IE53DRAFT_60060</name>
</gene>
<sequence length="252" mass="28130">MTAYLTFPWRATSLLGFFLSTSAMVLGPPLAILLVIIGFLSYKSIGRMLALHVFKTDPYVHLPRPKHSDRLFPIFGDLYTVFKSPPTVPLLRWAKEVNSSVYVYRGLFYSPRLLLADSRAMLHVLSAANSYSYPKPQGTRRALKSILGEGVLVAEGDTHKKQRKLLQPAFSISAIRDLYPIFSHHSEALAIKIGDMIDRSSNASSKMKDQSKADGVNKPFRHQNELCLEKSVSGKPVIDVSPWLTKATLDIV</sequence>
<name>A0ACD0P7C3_9BASI</name>
<organism evidence="1 2">
    <name type="scientific">Violaceomyces palustris</name>
    <dbReference type="NCBI Taxonomy" id="1673888"/>
    <lineage>
        <taxon>Eukaryota</taxon>
        <taxon>Fungi</taxon>
        <taxon>Dikarya</taxon>
        <taxon>Basidiomycota</taxon>
        <taxon>Ustilaginomycotina</taxon>
        <taxon>Ustilaginomycetes</taxon>
        <taxon>Violaceomycetales</taxon>
        <taxon>Violaceomycetaceae</taxon>
        <taxon>Violaceomyces</taxon>
    </lineage>
</organism>
<evidence type="ECO:0000313" key="2">
    <source>
        <dbReference type="Proteomes" id="UP000245626"/>
    </source>
</evidence>
<proteinExistence type="predicted"/>